<evidence type="ECO:0000313" key="1">
    <source>
        <dbReference type="EMBL" id="GJT98803.1"/>
    </source>
</evidence>
<evidence type="ECO:0000313" key="2">
    <source>
        <dbReference type="Proteomes" id="UP001151760"/>
    </source>
</evidence>
<sequence length="166" mass="18712">MHRKQDFRWSREAEEAFQKLKQHLQSLLALTVLIPGETLTLYLAVSLEKISSVLMAEKAHTIYVLTDQPIRKVLLKPKNSDRLAKWAIELGEHDISYKPHSMVKGQVIVDFLAECPNNTYHGELKKTMKTVPEPQDKPLVWTLYNDGASSNEGTGAALILTYPGGK</sequence>
<evidence type="ECO:0008006" key="3">
    <source>
        <dbReference type="Google" id="ProtNLM"/>
    </source>
</evidence>
<dbReference type="Proteomes" id="UP001151760">
    <property type="component" value="Unassembled WGS sequence"/>
</dbReference>
<dbReference type="InterPro" id="IPR043502">
    <property type="entry name" value="DNA/RNA_pol_sf"/>
</dbReference>
<protein>
    <recommendedName>
        <fullName evidence="3">Reverse transcriptase/retrotransposon-derived protein RNase H-like domain-containing protein</fullName>
    </recommendedName>
</protein>
<name>A0ABQ5IF75_9ASTR</name>
<accession>A0ABQ5IF75</accession>
<keyword evidence="2" id="KW-1185">Reference proteome</keyword>
<dbReference type="PANTHER" id="PTHR48475:SF2">
    <property type="entry name" value="RIBONUCLEASE H"/>
    <property type="match status" value="1"/>
</dbReference>
<comment type="caution">
    <text evidence="1">The sequence shown here is derived from an EMBL/GenBank/DDBJ whole genome shotgun (WGS) entry which is preliminary data.</text>
</comment>
<reference evidence="1" key="1">
    <citation type="journal article" date="2022" name="Int. J. Mol. Sci.">
        <title>Draft Genome of Tanacetum Coccineum: Genomic Comparison of Closely Related Tanacetum-Family Plants.</title>
        <authorList>
            <person name="Yamashiro T."/>
            <person name="Shiraishi A."/>
            <person name="Nakayama K."/>
            <person name="Satake H."/>
        </authorList>
    </citation>
    <scope>NUCLEOTIDE SEQUENCE</scope>
</reference>
<gene>
    <name evidence="1" type="ORF">Tco_1094321</name>
</gene>
<reference evidence="1" key="2">
    <citation type="submission" date="2022-01" db="EMBL/GenBank/DDBJ databases">
        <authorList>
            <person name="Yamashiro T."/>
            <person name="Shiraishi A."/>
            <person name="Satake H."/>
            <person name="Nakayama K."/>
        </authorList>
    </citation>
    <scope>NUCLEOTIDE SEQUENCE</scope>
</reference>
<dbReference type="PANTHER" id="PTHR48475">
    <property type="entry name" value="RIBONUCLEASE H"/>
    <property type="match status" value="1"/>
</dbReference>
<organism evidence="1 2">
    <name type="scientific">Tanacetum coccineum</name>
    <dbReference type="NCBI Taxonomy" id="301880"/>
    <lineage>
        <taxon>Eukaryota</taxon>
        <taxon>Viridiplantae</taxon>
        <taxon>Streptophyta</taxon>
        <taxon>Embryophyta</taxon>
        <taxon>Tracheophyta</taxon>
        <taxon>Spermatophyta</taxon>
        <taxon>Magnoliopsida</taxon>
        <taxon>eudicotyledons</taxon>
        <taxon>Gunneridae</taxon>
        <taxon>Pentapetalae</taxon>
        <taxon>asterids</taxon>
        <taxon>campanulids</taxon>
        <taxon>Asterales</taxon>
        <taxon>Asteraceae</taxon>
        <taxon>Asteroideae</taxon>
        <taxon>Anthemideae</taxon>
        <taxon>Anthemidinae</taxon>
        <taxon>Tanacetum</taxon>
    </lineage>
</organism>
<proteinExistence type="predicted"/>
<dbReference type="SUPFAM" id="SSF56672">
    <property type="entry name" value="DNA/RNA polymerases"/>
    <property type="match status" value="1"/>
</dbReference>
<dbReference type="EMBL" id="BQNB010020710">
    <property type="protein sequence ID" value="GJT98803.1"/>
    <property type="molecule type" value="Genomic_DNA"/>
</dbReference>